<reference evidence="10 11" key="1">
    <citation type="submission" date="2017-05" db="EMBL/GenBank/DDBJ databases">
        <title>Genomic insights into alkan degradation activity of Oleiphilus messinensis.</title>
        <authorList>
            <person name="Kozyavkin S.A."/>
            <person name="Slesarev A.I."/>
            <person name="Golyshin P.N."/>
            <person name="Korzhenkov A."/>
            <person name="Golyshina O.N."/>
            <person name="Toshchakov S.V."/>
        </authorList>
    </citation>
    <scope>NUCLEOTIDE SEQUENCE [LARGE SCALE GENOMIC DNA]</scope>
    <source>
        <strain evidence="10 11">ME102</strain>
    </source>
</reference>
<evidence type="ECO:0000313" key="10">
    <source>
        <dbReference type="EMBL" id="ARU57219.1"/>
    </source>
</evidence>
<proteinExistence type="predicted"/>
<dbReference type="PANTHER" id="PTHR48111">
    <property type="entry name" value="REGULATOR OF RPOS"/>
    <property type="match status" value="1"/>
</dbReference>
<keyword evidence="3" id="KW-0805">Transcription regulation</keyword>
<dbReference type="InterPro" id="IPR016032">
    <property type="entry name" value="Sig_transdc_resp-reg_C-effctor"/>
</dbReference>
<name>A0A1Y0IAM9_9GAMM</name>
<evidence type="ECO:0000259" key="9">
    <source>
        <dbReference type="PROSITE" id="PS51755"/>
    </source>
</evidence>
<dbReference type="GO" id="GO:0006355">
    <property type="term" value="P:regulation of DNA-templated transcription"/>
    <property type="evidence" value="ECO:0007669"/>
    <property type="project" value="InterPro"/>
</dbReference>
<dbReference type="InterPro" id="IPR001867">
    <property type="entry name" value="OmpR/PhoB-type_DNA-bd"/>
</dbReference>
<evidence type="ECO:0000256" key="2">
    <source>
        <dbReference type="ARBA" id="ARBA00023012"/>
    </source>
</evidence>
<dbReference type="SMART" id="SM00862">
    <property type="entry name" value="Trans_reg_C"/>
    <property type="match status" value="1"/>
</dbReference>
<dbReference type="GO" id="GO:0000976">
    <property type="term" value="F:transcription cis-regulatory region binding"/>
    <property type="evidence" value="ECO:0007669"/>
    <property type="project" value="TreeGrafter"/>
</dbReference>
<dbReference type="InterPro" id="IPR036388">
    <property type="entry name" value="WH-like_DNA-bd_sf"/>
</dbReference>
<dbReference type="PROSITE" id="PS50110">
    <property type="entry name" value="RESPONSE_REGULATORY"/>
    <property type="match status" value="1"/>
</dbReference>
<sequence length="235" mass="26224">MAYSGSILLVDDDPDLTTMLSVFLKREGFETDVANSGFDALGKLHEQIDYIAMVLDIVMPDKSGLDVLRFVRQNSSVPIILLTSRNDFSDRINGLDLGADDYLTKPFNPGELAARLRALLRRCSVQMPEQKHVSLHGIKLDSINLKATHGKTDLNLTTVEFLTLYQLMSHAGSPVSKEHLTRTVLKRALIPQDRSMDVHICRIRQKLSTAGYPENLISTLRGSGWRFLAELTESA</sequence>
<dbReference type="GO" id="GO:0000156">
    <property type="term" value="F:phosphorelay response regulator activity"/>
    <property type="evidence" value="ECO:0007669"/>
    <property type="project" value="TreeGrafter"/>
</dbReference>
<dbReference type="KEGG" id="ome:OLMES_3177"/>
<dbReference type="Gene3D" id="3.40.50.2300">
    <property type="match status" value="1"/>
</dbReference>
<organism evidence="10 11">
    <name type="scientific">Oleiphilus messinensis</name>
    <dbReference type="NCBI Taxonomy" id="141451"/>
    <lineage>
        <taxon>Bacteria</taxon>
        <taxon>Pseudomonadati</taxon>
        <taxon>Pseudomonadota</taxon>
        <taxon>Gammaproteobacteria</taxon>
        <taxon>Oceanospirillales</taxon>
        <taxon>Oleiphilaceae</taxon>
        <taxon>Oleiphilus</taxon>
    </lineage>
</organism>
<protein>
    <submittedName>
        <fullName evidence="10">Response regulator receiver-modulated signal transduction transcriptional regulator</fullName>
    </submittedName>
</protein>
<accession>A0A1Y0IAM9</accession>
<feature type="domain" description="Response regulatory" evidence="8">
    <location>
        <begin position="6"/>
        <end position="120"/>
    </location>
</feature>
<dbReference type="EMBL" id="CP021425">
    <property type="protein sequence ID" value="ARU57219.1"/>
    <property type="molecule type" value="Genomic_DNA"/>
</dbReference>
<dbReference type="InterPro" id="IPR001789">
    <property type="entry name" value="Sig_transdc_resp-reg_receiver"/>
</dbReference>
<dbReference type="Gene3D" id="6.10.250.690">
    <property type="match status" value="1"/>
</dbReference>
<evidence type="ECO:0000256" key="1">
    <source>
        <dbReference type="ARBA" id="ARBA00022553"/>
    </source>
</evidence>
<dbReference type="SUPFAM" id="SSF52172">
    <property type="entry name" value="CheY-like"/>
    <property type="match status" value="1"/>
</dbReference>
<keyword evidence="11" id="KW-1185">Reference proteome</keyword>
<dbReference type="GO" id="GO:0005829">
    <property type="term" value="C:cytosol"/>
    <property type="evidence" value="ECO:0007669"/>
    <property type="project" value="TreeGrafter"/>
</dbReference>
<keyword evidence="1 6" id="KW-0597">Phosphoprotein</keyword>
<dbReference type="OrthoDB" id="9802426at2"/>
<dbReference type="Pfam" id="PF00072">
    <property type="entry name" value="Response_reg"/>
    <property type="match status" value="1"/>
</dbReference>
<dbReference type="Proteomes" id="UP000196027">
    <property type="component" value="Chromosome"/>
</dbReference>
<dbReference type="GO" id="GO:0032993">
    <property type="term" value="C:protein-DNA complex"/>
    <property type="evidence" value="ECO:0007669"/>
    <property type="project" value="TreeGrafter"/>
</dbReference>
<gene>
    <name evidence="10" type="ORF">OLMES_3177</name>
</gene>
<evidence type="ECO:0000256" key="5">
    <source>
        <dbReference type="ARBA" id="ARBA00023163"/>
    </source>
</evidence>
<dbReference type="SMART" id="SM00448">
    <property type="entry name" value="REC"/>
    <property type="match status" value="1"/>
</dbReference>
<evidence type="ECO:0000256" key="3">
    <source>
        <dbReference type="ARBA" id="ARBA00023015"/>
    </source>
</evidence>
<keyword evidence="2" id="KW-0902">Two-component regulatory system</keyword>
<feature type="domain" description="OmpR/PhoB-type" evidence="9">
    <location>
        <begin position="130"/>
        <end position="229"/>
    </location>
</feature>
<dbReference type="RefSeq" id="WP_087462137.1">
    <property type="nucleotide sequence ID" value="NZ_CP021425.1"/>
</dbReference>
<dbReference type="SUPFAM" id="SSF46894">
    <property type="entry name" value="C-terminal effector domain of the bipartite response regulators"/>
    <property type="match status" value="1"/>
</dbReference>
<evidence type="ECO:0000313" key="11">
    <source>
        <dbReference type="Proteomes" id="UP000196027"/>
    </source>
</evidence>
<keyword evidence="4 7" id="KW-0238">DNA-binding</keyword>
<feature type="DNA-binding region" description="OmpR/PhoB-type" evidence="7">
    <location>
        <begin position="130"/>
        <end position="229"/>
    </location>
</feature>
<dbReference type="PANTHER" id="PTHR48111:SF1">
    <property type="entry name" value="TWO-COMPONENT RESPONSE REGULATOR ORR33"/>
    <property type="match status" value="1"/>
</dbReference>
<dbReference type="Gene3D" id="1.10.10.10">
    <property type="entry name" value="Winged helix-like DNA-binding domain superfamily/Winged helix DNA-binding domain"/>
    <property type="match status" value="1"/>
</dbReference>
<keyword evidence="5" id="KW-0804">Transcription</keyword>
<dbReference type="CDD" id="cd17574">
    <property type="entry name" value="REC_OmpR"/>
    <property type="match status" value="1"/>
</dbReference>
<dbReference type="InterPro" id="IPR039420">
    <property type="entry name" value="WalR-like"/>
</dbReference>
<evidence type="ECO:0000256" key="4">
    <source>
        <dbReference type="ARBA" id="ARBA00023125"/>
    </source>
</evidence>
<dbReference type="PROSITE" id="PS51755">
    <property type="entry name" value="OMPR_PHOB"/>
    <property type="match status" value="1"/>
</dbReference>
<feature type="modified residue" description="4-aspartylphosphate" evidence="6">
    <location>
        <position position="56"/>
    </location>
</feature>
<dbReference type="AlphaFoldDB" id="A0A1Y0IAM9"/>
<evidence type="ECO:0000256" key="7">
    <source>
        <dbReference type="PROSITE-ProRule" id="PRU01091"/>
    </source>
</evidence>
<evidence type="ECO:0000259" key="8">
    <source>
        <dbReference type="PROSITE" id="PS50110"/>
    </source>
</evidence>
<evidence type="ECO:0000256" key="6">
    <source>
        <dbReference type="PROSITE-ProRule" id="PRU00169"/>
    </source>
</evidence>
<dbReference type="InterPro" id="IPR011006">
    <property type="entry name" value="CheY-like_superfamily"/>
</dbReference>
<dbReference type="CDD" id="cd00383">
    <property type="entry name" value="trans_reg_C"/>
    <property type="match status" value="1"/>
</dbReference>
<dbReference type="Pfam" id="PF00486">
    <property type="entry name" value="Trans_reg_C"/>
    <property type="match status" value="1"/>
</dbReference>